<dbReference type="Proteomes" id="UP000188604">
    <property type="component" value="Chromosome"/>
</dbReference>
<dbReference type="EMBL" id="CP014691">
    <property type="protein sequence ID" value="AQS87281.1"/>
    <property type="molecule type" value="Genomic_DNA"/>
</dbReference>
<dbReference type="InterPro" id="IPR021957">
    <property type="entry name" value="DUF3574"/>
</dbReference>
<name>A0A1U9KNA0_9PROT</name>
<dbReference type="OrthoDB" id="794286at2"/>
<reference evidence="1 2" key="1">
    <citation type="submission" date="2016-03" db="EMBL/GenBank/DDBJ databases">
        <title>Acetic acid bacteria sequencing.</title>
        <authorList>
            <person name="Brandt J."/>
            <person name="Jakob F."/>
            <person name="Vogel R.F."/>
        </authorList>
    </citation>
    <scope>NUCLEOTIDE SEQUENCE [LARGE SCALE GENOMIC DNA]</scope>
    <source>
        <strain evidence="1 2">NBRC 101099</strain>
    </source>
</reference>
<evidence type="ECO:0000313" key="2">
    <source>
        <dbReference type="Proteomes" id="UP000188604"/>
    </source>
</evidence>
<dbReference type="STRING" id="320497.A0U93_04255"/>
<dbReference type="AlphaFoldDB" id="A0A1U9KNA0"/>
<accession>A0A1U9KNA0</accession>
<dbReference type="RefSeq" id="WP_077806257.1">
    <property type="nucleotide sequence ID" value="NZ_BJXS01000008.1"/>
</dbReference>
<proteinExistence type="predicted"/>
<dbReference type="KEGG" id="nch:A0U93_04255"/>
<dbReference type="Pfam" id="PF12098">
    <property type="entry name" value="DUF3574"/>
    <property type="match status" value="1"/>
</dbReference>
<organism evidence="1 2">
    <name type="scientific">Neoasaia chiangmaiensis</name>
    <dbReference type="NCBI Taxonomy" id="320497"/>
    <lineage>
        <taxon>Bacteria</taxon>
        <taxon>Pseudomonadati</taxon>
        <taxon>Pseudomonadota</taxon>
        <taxon>Alphaproteobacteria</taxon>
        <taxon>Acetobacterales</taxon>
        <taxon>Acetobacteraceae</taxon>
        <taxon>Neoasaia</taxon>
    </lineage>
</organism>
<evidence type="ECO:0000313" key="1">
    <source>
        <dbReference type="EMBL" id="AQS87281.1"/>
    </source>
</evidence>
<protein>
    <submittedName>
        <fullName evidence="1">Uncharacterized protein</fullName>
    </submittedName>
</protein>
<keyword evidence="2" id="KW-1185">Reference proteome</keyword>
<sequence length="137" mass="15088">MKVPTLLLVACLAACAPTSPRPSCAAFHASAAWQIDLFFGLSRPDGTVIDKAAWMSFVRNVIAPAFPDGFTITDTQGQWQDRHTHRIILEPSEVVRIVTAPSPQVMQHVDTIRARYRHDFQQQAVGLVTTPACATFD</sequence>
<gene>
    <name evidence="1" type="ORF">A0U93_04255</name>
</gene>